<dbReference type="Pfam" id="PF04115">
    <property type="entry name" value="Ureidogly_lyase"/>
    <property type="match status" value="1"/>
</dbReference>
<dbReference type="GO" id="GO:0050385">
    <property type="term" value="F:ureidoglycolate lyase activity"/>
    <property type="evidence" value="ECO:0007669"/>
    <property type="project" value="UniProtKB-EC"/>
</dbReference>
<proteinExistence type="predicted"/>
<evidence type="ECO:0000256" key="2">
    <source>
        <dbReference type="ARBA" id="ARBA00022631"/>
    </source>
</evidence>
<accession>A0A9E6R8T8</accession>
<protein>
    <submittedName>
        <fullName evidence="5">Ureidoglycolate lyase</fullName>
    </submittedName>
</protein>
<dbReference type="EMBL" id="CP081869">
    <property type="protein sequence ID" value="QZN98928.1"/>
    <property type="molecule type" value="Genomic_DNA"/>
</dbReference>
<keyword evidence="3 5" id="KW-0456">Lyase</keyword>
<dbReference type="AlphaFoldDB" id="A0A9E6R8T8"/>
<comment type="subunit">
    <text evidence="1">Homodimer.</text>
</comment>
<gene>
    <name evidence="5" type="ORF">K6K41_18750</name>
</gene>
<evidence type="ECO:0000313" key="6">
    <source>
        <dbReference type="Proteomes" id="UP000825701"/>
    </source>
</evidence>
<dbReference type="InterPro" id="IPR007247">
    <property type="entry name" value="Ureidogly_lyase"/>
</dbReference>
<sequence>MSASRALVPEPLTKAAFAPFGEVIETQGAQTRVINDGFALRRHALATVEPGEGGRAILSIFDATRRPSPIVIDMLERHPLASQAFFPLSEHDWLLVVAEGGDAPDLATLRCFRASGRQGVNYGAGVWHFPVLILVEAQSFLVADREGPGANLEEVRFEAFKIAL</sequence>
<evidence type="ECO:0000256" key="4">
    <source>
        <dbReference type="ARBA" id="ARBA00047684"/>
    </source>
</evidence>
<evidence type="ECO:0000256" key="1">
    <source>
        <dbReference type="ARBA" id="ARBA00011738"/>
    </source>
</evidence>
<evidence type="ECO:0000256" key="3">
    <source>
        <dbReference type="ARBA" id="ARBA00023239"/>
    </source>
</evidence>
<keyword evidence="6" id="KW-1185">Reference proteome</keyword>
<dbReference type="SUPFAM" id="SSF51182">
    <property type="entry name" value="RmlC-like cupins"/>
    <property type="match status" value="1"/>
</dbReference>
<dbReference type="Gene3D" id="2.60.120.480">
    <property type="entry name" value="Ureidoglycolate hydrolase"/>
    <property type="match status" value="1"/>
</dbReference>
<dbReference type="PIRSF" id="PIRSF017306">
    <property type="entry name" value="Ureidogly_hydro"/>
    <property type="match status" value="1"/>
</dbReference>
<dbReference type="InterPro" id="IPR011051">
    <property type="entry name" value="RmlC_Cupin_sf"/>
</dbReference>
<dbReference type="InterPro" id="IPR047233">
    <property type="entry name" value="UAH_cupin"/>
</dbReference>
<organism evidence="5 6">
    <name type="scientific">Chenggangzhangella methanolivorans</name>
    <dbReference type="NCBI Taxonomy" id="1437009"/>
    <lineage>
        <taxon>Bacteria</taxon>
        <taxon>Pseudomonadati</taxon>
        <taxon>Pseudomonadota</taxon>
        <taxon>Alphaproteobacteria</taxon>
        <taxon>Hyphomicrobiales</taxon>
        <taxon>Methylopilaceae</taxon>
        <taxon>Chenggangzhangella</taxon>
    </lineage>
</organism>
<name>A0A9E6R8T8_9HYPH</name>
<dbReference type="GO" id="GO:0000256">
    <property type="term" value="P:allantoin catabolic process"/>
    <property type="evidence" value="ECO:0007669"/>
    <property type="project" value="InterPro"/>
</dbReference>
<dbReference type="PANTHER" id="PTHR21221:SF1">
    <property type="entry name" value="UREIDOGLYCOLATE LYASE"/>
    <property type="match status" value="1"/>
</dbReference>
<dbReference type="KEGG" id="cmet:K6K41_18750"/>
<dbReference type="GO" id="GO:0004848">
    <property type="term" value="F:ureidoglycolate hydrolase activity"/>
    <property type="evidence" value="ECO:0007669"/>
    <property type="project" value="InterPro"/>
</dbReference>
<comment type="catalytic activity">
    <reaction evidence="4">
        <text>(S)-ureidoglycolate = urea + glyoxylate</text>
        <dbReference type="Rhea" id="RHEA:11304"/>
        <dbReference type="ChEBI" id="CHEBI:16199"/>
        <dbReference type="ChEBI" id="CHEBI:36655"/>
        <dbReference type="ChEBI" id="CHEBI:57296"/>
        <dbReference type="EC" id="4.3.2.3"/>
    </reaction>
</comment>
<dbReference type="GO" id="GO:0006144">
    <property type="term" value="P:purine nucleobase metabolic process"/>
    <property type="evidence" value="ECO:0007669"/>
    <property type="project" value="UniProtKB-KW"/>
</dbReference>
<dbReference type="Proteomes" id="UP000825701">
    <property type="component" value="Chromosome"/>
</dbReference>
<reference evidence="5" key="1">
    <citation type="submission" date="2021-08" db="EMBL/GenBank/DDBJ databases">
        <authorList>
            <person name="Zhang H."/>
            <person name="Xu M."/>
            <person name="Yu Z."/>
            <person name="Yang L."/>
            <person name="Cai Y."/>
        </authorList>
    </citation>
    <scope>NUCLEOTIDE SEQUENCE</scope>
    <source>
        <strain evidence="5">CHL1</strain>
    </source>
</reference>
<dbReference type="RefSeq" id="WP_261401919.1">
    <property type="nucleotide sequence ID" value="NZ_CP081869.1"/>
</dbReference>
<evidence type="ECO:0000313" key="5">
    <source>
        <dbReference type="EMBL" id="QZN98928.1"/>
    </source>
</evidence>
<dbReference type="CDD" id="cd20298">
    <property type="entry name" value="cupin_UAH"/>
    <property type="match status" value="1"/>
</dbReference>
<dbReference type="InterPro" id="IPR024060">
    <property type="entry name" value="Ureidoglycolate_lyase_dom_sf"/>
</dbReference>
<dbReference type="PANTHER" id="PTHR21221">
    <property type="entry name" value="UREIDOGLYCOLATE HYDROLASE"/>
    <property type="match status" value="1"/>
</dbReference>
<keyword evidence="2" id="KW-0659">Purine metabolism</keyword>